<accession>A0A6L6J0X7</accession>
<name>A0A6L6J0X7_9RHOB</name>
<protein>
    <submittedName>
        <fullName evidence="2">TIM barrel protein</fullName>
    </submittedName>
</protein>
<dbReference type="Gene3D" id="3.20.20.150">
    <property type="entry name" value="Divalent-metal-dependent TIM barrel enzymes"/>
    <property type="match status" value="1"/>
</dbReference>
<keyword evidence="3" id="KW-1185">Reference proteome</keyword>
<dbReference type="Pfam" id="PF01261">
    <property type="entry name" value="AP_endonuc_2"/>
    <property type="match status" value="1"/>
</dbReference>
<dbReference type="AlphaFoldDB" id="A0A6L6J0X7"/>
<organism evidence="2 3">
    <name type="scientific">Paracoccus shanxieyensis</name>
    <dbReference type="NCBI Taxonomy" id="2675752"/>
    <lineage>
        <taxon>Bacteria</taxon>
        <taxon>Pseudomonadati</taxon>
        <taxon>Pseudomonadota</taxon>
        <taxon>Alphaproteobacteria</taxon>
        <taxon>Rhodobacterales</taxon>
        <taxon>Paracoccaceae</taxon>
        <taxon>Paracoccus</taxon>
    </lineage>
</organism>
<comment type="caution">
    <text evidence="2">The sequence shown here is derived from an EMBL/GenBank/DDBJ whole genome shotgun (WGS) entry which is preliminary data.</text>
</comment>
<proteinExistence type="predicted"/>
<reference evidence="2 3" key="1">
    <citation type="submission" date="2019-11" db="EMBL/GenBank/DDBJ databases">
        <authorList>
            <person name="Dong K."/>
        </authorList>
    </citation>
    <scope>NUCLEOTIDE SEQUENCE [LARGE SCALE GENOMIC DNA]</scope>
    <source>
        <strain evidence="2 3">DK608</strain>
    </source>
</reference>
<dbReference type="EMBL" id="WMII01000007">
    <property type="protein sequence ID" value="MTH64327.1"/>
    <property type="molecule type" value="Genomic_DNA"/>
</dbReference>
<dbReference type="InterPro" id="IPR036237">
    <property type="entry name" value="Xyl_isomerase-like_sf"/>
</dbReference>
<dbReference type="InterPro" id="IPR013022">
    <property type="entry name" value="Xyl_isomerase-like_TIM-brl"/>
</dbReference>
<evidence type="ECO:0000313" key="2">
    <source>
        <dbReference type="EMBL" id="MTH64327.1"/>
    </source>
</evidence>
<feature type="domain" description="Xylose isomerase-like TIM barrel" evidence="1">
    <location>
        <begin position="22"/>
        <end position="246"/>
    </location>
</feature>
<evidence type="ECO:0000313" key="3">
    <source>
        <dbReference type="Proteomes" id="UP000478740"/>
    </source>
</evidence>
<dbReference type="PANTHER" id="PTHR12110">
    <property type="entry name" value="HYDROXYPYRUVATE ISOMERASE"/>
    <property type="match status" value="1"/>
</dbReference>
<dbReference type="InterPro" id="IPR050312">
    <property type="entry name" value="IolE/XylAMocC-like"/>
</dbReference>
<sequence>MNRAISLAHLTVVETAPPQMIRMAARLGYDAVGLRLLRVTPETPGYPLMDDPQMMAQTRAALAETGLRVQDIEFVRITPEFDLNALRPFLRAGAELGAAHVICAPYDPDLSRLADNLALMAQECRAHGMQAVLEFFPWTSVPDLATALRVVEPVADLGILVDTLHFNRSGSSLEDLRRALPRMPFLHLCDAPVHPPYTTEQFFHAGRVERLPPGAGQIPLAPIMAELPPDLPVTLEIPMTAKALAEGEEAVAAHVIAATRQFLTQL</sequence>
<dbReference type="RefSeq" id="WP_155044201.1">
    <property type="nucleotide sequence ID" value="NZ_WMIH01000007.1"/>
</dbReference>
<dbReference type="Proteomes" id="UP000478740">
    <property type="component" value="Unassembled WGS sequence"/>
</dbReference>
<dbReference type="PANTHER" id="PTHR12110:SF48">
    <property type="entry name" value="BLL3656 PROTEIN"/>
    <property type="match status" value="1"/>
</dbReference>
<dbReference type="SUPFAM" id="SSF51658">
    <property type="entry name" value="Xylose isomerase-like"/>
    <property type="match status" value="1"/>
</dbReference>
<gene>
    <name evidence="2" type="ORF">GL284_08590</name>
</gene>
<evidence type="ECO:0000259" key="1">
    <source>
        <dbReference type="Pfam" id="PF01261"/>
    </source>
</evidence>